<evidence type="ECO:0000256" key="16">
    <source>
        <dbReference type="SAM" id="Phobius"/>
    </source>
</evidence>
<evidence type="ECO:0000256" key="10">
    <source>
        <dbReference type="ARBA" id="ARBA00022692"/>
    </source>
</evidence>
<evidence type="ECO:0000313" key="18">
    <source>
        <dbReference type="Proteomes" id="UP000593594"/>
    </source>
</evidence>
<dbReference type="InterPro" id="IPR000701">
    <property type="entry name" value="SuccDH_FuR_B_TM-su"/>
</dbReference>
<comment type="pathway">
    <text evidence="4">Carbohydrate metabolism; tricarboxylic acid cycle.</text>
</comment>
<dbReference type="GO" id="GO:0016020">
    <property type="term" value="C:membrane"/>
    <property type="evidence" value="ECO:0007669"/>
    <property type="project" value="UniProtKB-SubCell"/>
</dbReference>
<dbReference type="EMBL" id="CP058214">
    <property type="protein sequence ID" value="QPC43216.1"/>
    <property type="molecule type" value="Genomic_DNA"/>
</dbReference>
<dbReference type="KEGG" id="kmn:HW532_11255"/>
<accession>A0A7S8HC41</accession>
<protein>
    <recommendedName>
        <fullName evidence="6">Succinate dehydrogenase hydrophobic membrane anchor subunit</fullName>
    </recommendedName>
</protein>
<gene>
    <name evidence="17" type="primary">sdhD</name>
    <name evidence="17" type="ORF">HW532_11255</name>
</gene>
<comment type="cofactor">
    <cofactor evidence="1">
        <name>heme</name>
        <dbReference type="ChEBI" id="CHEBI:30413"/>
    </cofactor>
</comment>
<evidence type="ECO:0000256" key="8">
    <source>
        <dbReference type="ARBA" id="ARBA00022532"/>
    </source>
</evidence>
<keyword evidence="11" id="KW-0479">Metal-binding</keyword>
<feature type="transmembrane region" description="Helical" evidence="16">
    <location>
        <begin position="98"/>
        <end position="124"/>
    </location>
</feature>
<name>A0A7S8HC41_9HYPH</name>
<dbReference type="GO" id="GO:0020037">
    <property type="term" value="F:heme binding"/>
    <property type="evidence" value="ECO:0007669"/>
    <property type="project" value="InterPro"/>
</dbReference>
<keyword evidence="15 16" id="KW-0472">Membrane</keyword>
<keyword evidence="13 16" id="KW-1133">Transmembrane helix</keyword>
<dbReference type="AlphaFoldDB" id="A0A7S8HC41"/>
<feature type="transmembrane region" description="Helical" evidence="16">
    <location>
        <begin position="28"/>
        <end position="49"/>
    </location>
</feature>
<keyword evidence="7" id="KW-0813">Transport</keyword>
<evidence type="ECO:0000256" key="15">
    <source>
        <dbReference type="ARBA" id="ARBA00023136"/>
    </source>
</evidence>
<comment type="function">
    <text evidence="2">Membrane-anchoring subunit of succinate dehydrogenase (SDH).</text>
</comment>
<evidence type="ECO:0000256" key="5">
    <source>
        <dbReference type="ARBA" id="ARBA00011558"/>
    </source>
</evidence>
<keyword evidence="14" id="KW-0408">Iron</keyword>
<dbReference type="GO" id="GO:0006099">
    <property type="term" value="P:tricarboxylic acid cycle"/>
    <property type="evidence" value="ECO:0007669"/>
    <property type="project" value="UniProtKB-UniPathway"/>
</dbReference>
<keyword evidence="9" id="KW-0349">Heme</keyword>
<dbReference type="Proteomes" id="UP000593594">
    <property type="component" value="Chromosome"/>
</dbReference>
<evidence type="ECO:0000256" key="11">
    <source>
        <dbReference type="ARBA" id="ARBA00022723"/>
    </source>
</evidence>
<dbReference type="SUPFAM" id="SSF81343">
    <property type="entry name" value="Fumarate reductase respiratory complex transmembrane subunits"/>
    <property type="match status" value="1"/>
</dbReference>
<evidence type="ECO:0000256" key="1">
    <source>
        <dbReference type="ARBA" id="ARBA00001971"/>
    </source>
</evidence>
<evidence type="ECO:0000256" key="2">
    <source>
        <dbReference type="ARBA" id="ARBA00004050"/>
    </source>
</evidence>
<evidence type="ECO:0000256" key="3">
    <source>
        <dbReference type="ARBA" id="ARBA00004141"/>
    </source>
</evidence>
<dbReference type="RefSeq" id="WP_213160577.1">
    <property type="nucleotide sequence ID" value="NZ_CP058214.1"/>
</dbReference>
<proteinExistence type="predicted"/>
<evidence type="ECO:0000256" key="9">
    <source>
        <dbReference type="ARBA" id="ARBA00022617"/>
    </source>
</evidence>
<evidence type="ECO:0000256" key="12">
    <source>
        <dbReference type="ARBA" id="ARBA00022982"/>
    </source>
</evidence>
<evidence type="ECO:0000313" key="17">
    <source>
        <dbReference type="EMBL" id="QPC43216.1"/>
    </source>
</evidence>
<evidence type="ECO:0000256" key="4">
    <source>
        <dbReference type="ARBA" id="ARBA00005163"/>
    </source>
</evidence>
<sequence length="130" mass="13803">MSLRTPLSRVRGLGAARSGTGHFMGQRLTAMANIPLAIFFVIAMVSQIGASHAEVVAFIANPVVAIVFILLIASVTYHMRLGMQVVIEDYVHGELAKILAIVANTFFTIVIALASIFAILKIAFTSGAGM</sequence>
<reference evidence="17 18" key="1">
    <citation type="submission" date="2020-06" db="EMBL/GenBank/DDBJ databases">
        <title>Genome sequence of 2 isolates from Red Sea Mangroves.</title>
        <authorList>
            <person name="Sefrji F."/>
            <person name="Michoud G."/>
            <person name="Merlino G."/>
            <person name="Daffonchio D."/>
        </authorList>
    </citation>
    <scope>NUCLEOTIDE SEQUENCE [LARGE SCALE GENOMIC DNA]</scope>
    <source>
        <strain evidence="17 18">R1DC25</strain>
    </source>
</reference>
<feature type="transmembrane region" description="Helical" evidence="16">
    <location>
        <begin position="55"/>
        <end position="77"/>
    </location>
</feature>
<dbReference type="CDD" id="cd03495">
    <property type="entry name" value="SQR_TypeC_SdhD_like"/>
    <property type="match status" value="1"/>
</dbReference>
<dbReference type="GO" id="GO:0046872">
    <property type="term" value="F:metal ion binding"/>
    <property type="evidence" value="ECO:0007669"/>
    <property type="project" value="UniProtKB-KW"/>
</dbReference>
<evidence type="ECO:0000256" key="14">
    <source>
        <dbReference type="ARBA" id="ARBA00023004"/>
    </source>
</evidence>
<dbReference type="Gene3D" id="1.20.1300.10">
    <property type="entry name" value="Fumarate reductase/succinate dehydrogenase, transmembrane subunit"/>
    <property type="match status" value="1"/>
</dbReference>
<dbReference type="InterPro" id="IPR014312">
    <property type="entry name" value="Succ_DH_anchor"/>
</dbReference>
<evidence type="ECO:0000256" key="7">
    <source>
        <dbReference type="ARBA" id="ARBA00022448"/>
    </source>
</evidence>
<evidence type="ECO:0000256" key="13">
    <source>
        <dbReference type="ARBA" id="ARBA00022989"/>
    </source>
</evidence>
<keyword evidence="18" id="KW-1185">Reference proteome</keyword>
<dbReference type="Pfam" id="PF01127">
    <property type="entry name" value="Sdh_cyt"/>
    <property type="match status" value="1"/>
</dbReference>
<comment type="subcellular location">
    <subcellularLocation>
        <location evidence="3">Membrane</location>
        <topology evidence="3">Multi-pass membrane protein</topology>
    </subcellularLocation>
</comment>
<keyword evidence="10 16" id="KW-0812">Transmembrane</keyword>
<dbReference type="NCBIfam" id="TIGR02968">
    <property type="entry name" value="succ_dehyd_anc"/>
    <property type="match status" value="1"/>
</dbReference>
<dbReference type="UniPathway" id="UPA00223"/>
<keyword evidence="8" id="KW-0816">Tricarboxylic acid cycle</keyword>
<evidence type="ECO:0000256" key="6">
    <source>
        <dbReference type="ARBA" id="ARBA00019425"/>
    </source>
</evidence>
<dbReference type="InterPro" id="IPR034804">
    <property type="entry name" value="SQR/QFR_C/D"/>
</dbReference>
<keyword evidence="12" id="KW-0249">Electron transport</keyword>
<organism evidence="17 18">
    <name type="scientific">Kaustia mangrovi</name>
    <dbReference type="NCBI Taxonomy" id="2593653"/>
    <lineage>
        <taxon>Bacteria</taxon>
        <taxon>Pseudomonadati</taxon>
        <taxon>Pseudomonadota</taxon>
        <taxon>Alphaproteobacteria</taxon>
        <taxon>Hyphomicrobiales</taxon>
        <taxon>Parvibaculaceae</taxon>
        <taxon>Kaustia</taxon>
    </lineage>
</organism>
<comment type="subunit">
    <text evidence="5">Part of an enzyme complex containing four subunits: a flavoprotein, an iron-sulfur protein, plus two membrane-anchoring proteins, SdhC and SdhD.</text>
</comment>